<dbReference type="AlphaFoldDB" id="A0A8H7ZYI6"/>
<gene>
    <name evidence="2" type="ORF">BJ554DRAFT_6060</name>
</gene>
<sequence>MSTDHAASDTSAVLERQLWKYACSFVGGIVKLVAGLVLSLYFYPEDLLFRNYRFAVQRLPVCRSVN</sequence>
<keyword evidence="1" id="KW-0812">Transmembrane</keyword>
<proteinExistence type="predicted"/>
<dbReference type="EMBL" id="JAEFCI010003261">
    <property type="protein sequence ID" value="KAG5461700.1"/>
    <property type="molecule type" value="Genomic_DNA"/>
</dbReference>
<evidence type="ECO:0000256" key="1">
    <source>
        <dbReference type="SAM" id="Phobius"/>
    </source>
</evidence>
<name>A0A8H7ZYI6_9FUNG</name>
<feature type="transmembrane region" description="Helical" evidence="1">
    <location>
        <begin position="18"/>
        <end position="43"/>
    </location>
</feature>
<keyword evidence="1" id="KW-0472">Membrane</keyword>
<accession>A0A8H7ZYI6</accession>
<keyword evidence="3" id="KW-1185">Reference proteome</keyword>
<reference evidence="2 3" key="1">
    <citation type="journal article" name="Sci. Rep.">
        <title>Genome-scale phylogenetic analyses confirm Olpidium as the closest living zoosporic fungus to the non-flagellated, terrestrial fungi.</title>
        <authorList>
            <person name="Chang Y."/>
            <person name="Rochon D."/>
            <person name="Sekimoto S."/>
            <person name="Wang Y."/>
            <person name="Chovatia M."/>
            <person name="Sandor L."/>
            <person name="Salamov A."/>
            <person name="Grigoriev I.V."/>
            <person name="Stajich J.E."/>
            <person name="Spatafora J.W."/>
        </authorList>
    </citation>
    <scope>NUCLEOTIDE SEQUENCE [LARGE SCALE GENOMIC DNA]</scope>
    <source>
        <strain evidence="2">S191</strain>
    </source>
</reference>
<keyword evidence="1" id="KW-1133">Transmembrane helix</keyword>
<organism evidence="2 3">
    <name type="scientific">Olpidium bornovanus</name>
    <dbReference type="NCBI Taxonomy" id="278681"/>
    <lineage>
        <taxon>Eukaryota</taxon>
        <taxon>Fungi</taxon>
        <taxon>Fungi incertae sedis</taxon>
        <taxon>Olpidiomycota</taxon>
        <taxon>Olpidiomycotina</taxon>
        <taxon>Olpidiomycetes</taxon>
        <taxon>Olpidiales</taxon>
        <taxon>Olpidiaceae</taxon>
        <taxon>Olpidium</taxon>
    </lineage>
</organism>
<protein>
    <submittedName>
        <fullName evidence="2">Uncharacterized protein</fullName>
    </submittedName>
</protein>
<evidence type="ECO:0000313" key="3">
    <source>
        <dbReference type="Proteomes" id="UP000673691"/>
    </source>
</evidence>
<evidence type="ECO:0000313" key="2">
    <source>
        <dbReference type="EMBL" id="KAG5461700.1"/>
    </source>
</evidence>
<comment type="caution">
    <text evidence="2">The sequence shown here is derived from an EMBL/GenBank/DDBJ whole genome shotgun (WGS) entry which is preliminary data.</text>
</comment>
<dbReference type="Proteomes" id="UP000673691">
    <property type="component" value="Unassembled WGS sequence"/>
</dbReference>